<protein>
    <submittedName>
        <fullName evidence="1">Uncharacterized protein</fullName>
    </submittedName>
</protein>
<dbReference type="EMBL" id="JABSTQ010009845">
    <property type="protein sequence ID" value="KAG0425447.1"/>
    <property type="molecule type" value="Genomic_DNA"/>
</dbReference>
<proteinExistence type="predicted"/>
<name>A0AC60PXR6_IXOPE</name>
<accession>A0AC60PXR6</accession>
<reference evidence="1 2" key="1">
    <citation type="journal article" date="2020" name="Cell">
        <title>Large-Scale Comparative Analyses of Tick Genomes Elucidate Their Genetic Diversity and Vector Capacities.</title>
        <authorList>
            <consortium name="Tick Genome and Microbiome Consortium (TIGMIC)"/>
            <person name="Jia N."/>
            <person name="Wang J."/>
            <person name="Shi W."/>
            <person name="Du L."/>
            <person name="Sun Y."/>
            <person name="Zhan W."/>
            <person name="Jiang J.F."/>
            <person name="Wang Q."/>
            <person name="Zhang B."/>
            <person name="Ji P."/>
            <person name="Bell-Sakyi L."/>
            <person name="Cui X.M."/>
            <person name="Yuan T.T."/>
            <person name="Jiang B.G."/>
            <person name="Yang W.F."/>
            <person name="Lam T.T."/>
            <person name="Chang Q.C."/>
            <person name="Ding S.J."/>
            <person name="Wang X.J."/>
            <person name="Zhu J.G."/>
            <person name="Ruan X.D."/>
            <person name="Zhao L."/>
            <person name="Wei J.T."/>
            <person name="Ye R.Z."/>
            <person name="Que T.C."/>
            <person name="Du C.H."/>
            <person name="Zhou Y.H."/>
            <person name="Cheng J.X."/>
            <person name="Dai P.F."/>
            <person name="Guo W.B."/>
            <person name="Han X.H."/>
            <person name="Huang E.J."/>
            <person name="Li L.F."/>
            <person name="Wei W."/>
            <person name="Gao Y.C."/>
            <person name="Liu J.Z."/>
            <person name="Shao H.Z."/>
            <person name="Wang X."/>
            <person name="Wang C.C."/>
            <person name="Yang T.C."/>
            <person name="Huo Q.B."/>
            <person name="Li W."/>
            <person name="Chen H.Y."/>
            <person name="Chen S.E."/>
            <person name="Zhou L.G."/>
            <person name="Ni X.B."/>
            <person name="Tian J.H."/>
            <person name="Sheng Y."/>
            <person name="Liu T."/>
            <person name="Pan Y.S."/>
            <person name="Xia L.Y."/>
            <person name="Li J."/>
            <person name="Zhao F."/>
            <person name="Cao W.C."/>
        </authorList>
    </citation>
    <scope>NUCLEOTIDE SEQUENCE [LARGE SCALE GENOMIC DNA]</scope>
    <source>
        <strain evidence="1">Iper-2018</strain>
    </source>
</reference>
<evidence type="ECO:0000313" key="2">
    <source>
        <dbReference type="Proteomes" id="UP000805193"/>
    </source>
</evidence>
<keyword evidence="2" id="KW-1185">Reference proteome</keyword>
<dbReference type="Proteomes" id="UP000805193">
    <property type="component" value="Unassembled WGS sequence"/>
</dbReference>
<evidence type="ECO:0000313" key="1">
    <source>
        <dbReference type="EMBL" id="KAG0425447.1"/>
    </source>
</evidence>
<organism evidence="1 2">
    <name type="scientific">Ixodes persulcatus</name>
    <name type="common">Taiga tick</name>
    <dbReference type="NCBI Taxonomy" id="34615"/>
    <lineage>
        <taxon>Eukaryota</taxon>
        <taxon>Metazoa</taxon>
        <taxon>Ecdysozoa</taxon>
        <taxon>Arthropoda</taxon>
        <taxon>Chelicerata</taxon>
        <taxon>Arachnida</taxon>
        <taxon>Acari</taxon>
        <taxon>Parasitiformes</taxon>
        <taxon>Ixodida</taxon>
        <taxon>Ixodoidea</taxon>
        <taxon>Ixodidae</taxon>
        <taxon>Ixodinae</taxon>
        <taxon>Ixodes</taxon>
    </lineage>
</organism>
<gene>
    <name evidence="1" type="ORF">HPB47_027392</name>
</gene>
<sequence>MSLSLYRRRSGNEVLSLQTHRRLLLRLHQTGHRADVCPHPPDVPTCKDCEAQLSAERRECKPKCSLEQGLLERFLPPVNRRKEQTPIGRRRSRTLSYQRGDPSSRSSTIPTFAPGQETLQFEVPVPLQDPRKDAEHPGTNKNLAIYAGKATSASSLLYGTPRRHKLSCTKGSCQRYELALLAFAAVQHKVERSISPVRRHLSISPLPRNMHPVHHAGRREARTQAIYKRYGHEPTTAYTNAASYPGIRAMTAVVVQQNHHVSSITLPRYEPLQAEEAAIALAIAQTTAEVIITDSQHALITIIWTPAHSAVPGDATAYLLARELSRRALGDEQERPEDATKTPPNCLIPSSLHTSFGRALTSSNLDDQLMLVSRAVEAGNAQGV</sequence>
<comment type="caution">
    <text evidence="1">The sequence shown here is derived from an EMBL/GenBank/DDBJ whole genome shotgun (WGS) entry which is preliminary data.</text>
</comment>